<organism evidence="6">
    <name type="scientific">Paraconexibacter sp. AEG42_29</name>
    <dbReference type="NCBI Taxonomy" id="2997339"/>
    <lineage>
        <taxon>Bacteria</taxon>
        <taxon>Bacillati</taxon>
        <taxon>Actinomycetota</taxon>
        <taxon>Thermoleophilia</taxon>
        <taxon>Solirubrobacterales</taxon>
        <taxon>Paraconexibacteraceae</taxon>
        <taxon>Paraconexibacter</taxon>
    </lineage>
</organism>
<evidence type="ECO:0000313" key="6">
    <source>
        <dbReference type="EMBL" id="XAY04001.1"/>
    </source>
</evidence>
<dbReference type="InterPro" id="IPR038081">
    <property type="entry name" value="CalX-like_sf"/>
</dbReference>
<keyword evidence="2" id="KW-0677">Repeat</keyword>
<feature type="chain" id="PRO_5043414228" description="Calx-beta domain-containing protein" evidence="4">
    <location>
        <begin position="22"/>
        <end position="201"/>
    </location>
</feature>
<dbReference type="AlphaFoldDB" id="A0AAU7AR82"/>
<keyword evidence="1 4" id="KW-0732">Signal</keyword>
<dbReference type="SUPFAM" id="SSF141072">
    <property type="entry name" value="CalX-like"/>
    <property type="match status" value="1"/>
</dbReference>
<evidence type="ECO:0000256" key="3">
    <source>
        <dbReference type="ARBA" id="ARBA00022837"/>
    </source>
</evidence>
<dbReference type="Gene3D" id="2.60.40.2030">
    <property type="match status" value="1"/>
</dbReference>
<evidence type="ECO:0000259" key="5">
    <source>
        <dbReference type="Pfam" id="PF03160"/>
    </source>
</evidence>
<evidence type="ECO:0000256" key="4">
    <source>
        <dbReference type="SAM" id="SignalP"/>
    </source>
</evidence>
<name>A0AAU7AR82_9ACTN</name>
<keyword evidence="3" id="KW-0106">Calcium</keyword>
<dbReference type="RefSeq" id="WP_354700548.1">
    <property type="nucleotide sequence ID" value="NZ_CP114014.1"/>
</dbReference>
<sequence length="201" mass="20241">MTSTRTSIARLALAVATPLLAATALAAPAQAQEAQPAPAPVPAAPSTLLPVAVPGATLVESQSARLAIPLSCKKGSGSCTFRIGAVDGTATAATGDWAARGVTVTLKAGKSKVAAFTVKALADKTCEPAETFRVQVQSQRAKAKRTDASTITIGRDADVDPICARQLDADAAAAAEAEKADIEAGIKQADSGVADRPRPEA</sequence>
<gene>
    <name evidence="6" type="ORF">DSM112329_00827</name>
</gene>
<dbReference type="InterPro" id="IPR003644">
    <property type="entry name" value="Calx_beta"/>
</dbReference>
<proteinExistence type="predicted"/>
<dbReference type="GO" id="GO:0016020">
    <property type="term" value="C:membrane"/>
    <property type="evidence" value="ECO:0007669"/>
    <property type="project" value="InterPro"/>
</dbReference>
<reference evidence="6" key="1">
    <citation type="submission" date="2022-12" db="EMBL/GenBank/DDBJ databases">
        <title>Paraconexibacter alkalitolerans sp. nov. and Baekduia alba sp. nov., isolated from soil and emended description of the genera Paraconexibacter (Chun et al., 2020) and Baekduia (An et al., 2020).</title>
        <authorList>
            <person name="Vieira S."/>
            <person name="Huber K.J."/>
            <person name="Geppert A."/>
            <person name="Wolf J."/>
            <person name="Neumann-Schaal M."/>
            <person name="Muesken M."/>
            <person name="Overmann J."/>
        </authorList>
    </citation>
    <scope>NUCLEOTIDE SEQUENCE</scope>
    <source>
        <strain evidence="6">AEG42_29</strain>
    </source>
</reference>
<accession>A0AAU7AR82</accession>
<feature type="domain" description="Calx-beta" evidence="5">
    <location>
        <begin position="66"/>
        <end position="153"/>
    </location>
</feature>
<protein>
    <recommendedName>
        <fullName evidence="5">Calx-beta domain-containing protein</fullName>
    </recommendedName>
</protein>
<evidence type="ECO:0000256" key="1">
    <source>
        <dbReference type="ARBA" id="ARBA00022729"/>
    </source>
</evidence>
<feature type="signal peptide" evidence="4">
    <location>
        <begin position="1"/>
        <end position="21"/>
    </location>
</feature>
<dbReference type="GO" id="GO:0007154">
    <property type="term" value="P:cell communication"/>
    <property type="evidence" value="ECO:0007669"/>
    <property type="project" value="InterPro"/>
</dbReference>
<dbReference type="Pfam" id="PF03160">
    <property type="entry name" value="Calx-beta"/>
    <property type="match status" value="1"/>
</dbReference>
<dbReference type="EMBL" id="CP114014">
    <property type="protein sequence ID" value="XAY04001.1"/>
    <property type="molecule type" value="Genomic_DNA"/>
</dbReference>
<dbReference type="KEGG" id="parq:DSM112329_00827"/>
<evidence type="ECO:0000256" key="2">
    <source>
        <dbReference type="ARBA" id="ARBA00022737"/>
    </source>
</evidence>